<keyword evidence="2" id="KW-0677">Repeat</keyword>
<dbReference type="InterPro" id="IPR051366">
    <property type="entry name" value="DEF8"/>
</dbReference>
<feature type="transmembrane region" description="Helical" evidence="6">
    <location>
        <begin position="1256"/>
        <end position="1274"/>
    </location>
</feature>
<dbReference type="CDD" id="cd20819">
    <property type="entry name" value="C1_DEF8"/>
    <property type="match status" value="1"/>
</dbReference>
<evidence type="ECO:0000256" key="1">
    <source>
        <dbReference type="ARBA" id="ARBA00022723"/>
    </source>
</evidence>
<dbReference type="EMBL" id="WIXE01016648">
    <property type="protein sequence ID" value="KAK5972457.1"/>
    <property type="molecule type" value="Genomic_DNA"/>
</dbReference>
<comment type="similarity">
    <text evidence="5">Belongs to the DEF8 family.</text>
</comment>
<dbReference type="PANTHER" id="PTHR12326">
    <property type="entry name" value="PLECKSTRIN HOMOLOGY DOMAIN CONTAINING PROTEIN"/>
    <property type="match status" value="1"/>
</dbReference>
<comment type="caution">
    <text evidence="8">The sequence shown here is derived from an EMBL/GenBank/DDBJ whole genome shotgun (WGS) entry which is preliminary data.</text>
</comment>
<organism evidence="8 9">
    <name type="scientific">Trichostrongylus colubriformis</name>
    <name type="common">Black scour worm</name>
    <dbReference type="NCBI Taxonomy" id="6319"/>
    <lineage>
        <taxon>Eukaryota</taxon>
        <taxon>Metazoa</taxon>
        <taxon>Ecdysozoa</taxon>
        <taxon>Nematoda</taxon>
        <taxon>Chromadorea</taxon>
        <taxon>Rhabditida</taxon>
        <taxon>Rhabditina</taxon>
        <taxon>Rhabditomorpha</taxon>
        <taxon>Strongyloidea</taxon>
        <taxon>Trichostrongylidae</taxon>
        <taxon>Trichostrongylus</taxon>
    </lineage>
</organism>
<keyword evidence="4" id="KW-0862">Zinc</keyword>
<dbReference type="InterPro" id="IPR025258">
    <property type="entry name" value="RH_dom"/>
</dbReference>
<feature type="domain" description="Phorbol-ester/DAG-type" evidence="7">
    <location>
        <begin position="148"/>
        <end position="200"/>
    </location>
</feature>
<dbReference type="InterPro" id="IPR057366">
    <property type="entry name" value="TRPM-like"/>
</dbReference>
<feature type="domain" description="Phorbol-ester/DAG-type" evidence="7">
    <location>
        <begin position="381"/>
        <end position="445"/>
    </location>
</feature>
<keyword evidence="3" id="KW-0863">Zinc-finger</keyword>
<accession>A0AAN8F550</accession>
<dbReference type="Pfam" id="PF13901">
    <property type="entry name" value="RH_dom"/>
    <property type="match status" value="1"/>
</dbReference>
<evidence type="ECO:0000256" key="2">
    <source>
        <dbReference type="ARBA" id="ARBA00022737"/>
    </source>
</evidence>
<dbReference type="Proteomes" id="UP001331761">
    <property type="component" value="Unassembled WGS sequence"/>
</dbReference>
<dbReference type="SUPFAM" id="SSF57889">
    <property type="entry name" value="Cysteine-rich domain"/>
    <property type="match status" value="1"/>
</dbReference>
<feature type="transmembrane region" description="Helical" evidence="6">
    <location>
        <begin position="1295"/>
        <end position="1317"/>
    </location>
</feature>
<keyword evidence="6" id="KW-0812">Transmembrane</keyword>
<dbReference type="InterPro" id="IPR002219">
    <property type="entry name" value="PKC_DAG/PE"/>
</dbReference>
<dbReference type="InterPro" id="IPR046349">
    <property type="entry name" value="C1-like_sf"/>
</dbReference>
<feature type="transmembrane region" description="Helical" evidence="6">
    <location>
        <begin position="1155"/>
        <end position="1174"/>
    </location>
</feature>
<proteinExistence type="inferred from homology"/>
<dbReference type="SMART" id="SM01175">
    <property type="entry name" value="DUF4206"/>
    <property type="match status" value="1"/>
</dbReference>
<evidence type="ECO:0000256" key="3">
    <source>
        <dbReference type="ARBA" id="ARBA00022771"/>
    </source>
</evidence>
<protein>
    <recommendedName>
        <fullName evidence="7">Phorbol-ester/DAG-type domain-containing protein</fullName>
    </recommendedName>
</protein>
<dbReference type="Gene3D" id="3.30.60.20">
    <property type="match status" value="1"/>
</dbReference>
<dbReference type="Pfam" id="PF25508">
    <property type="entry name" value="TRPM2"/>
    <property type="match status" value="1"/>
</dbReference>
<dbReference type="GO" id="GO:0008270">
    <property type="term" value="F:zinc ion binding"/>
    <property type="evidence" value="ECO:0007669"/>
    <property type="project" value="UniProtKB-KW"/>
</dbReference>
<feature type="transmembrane region" description="Helical" evidence="6">
    <location>
        <begin position="1186"/>
        <end position="1204"/>
    </location>
</feature>
<keyword evidence="9" id="KW-1185">Reference proteome</keyword>
<dbReference type="PANTHER" id="PTHR12326:SF3">
    <property type="entry name" value="DIFFERENTIALLY EXPRESSED IN FDCP 8 HOMOLOG"/>
    <property type="match status" value="1"/>
</dbReference>
<evidence type="ECO:0000256" key="6">
    <source>
        <dbReference type="SAM" id="Phobius"/>
    </source>
</evidence>
<dbReference type="PROSITE" id="PS50081">
    <property type="entry name" value="ZF_DAG_PE_2"/>
    <property type="match status" value="2"/>
</dbReference>
<evidence type="ECO:0000313" key="8">
    <source>
        <dbReference type="EMBL" id="KAK5972457.1"/>
    </source>
</evidence>
<evidence type="ECO:0000256" key="5">
    <source>
        <dbReference type="ARBA" id="ARBA00029450"/>
    </source>
</evidence>
<feature type="transmembrane region" description="Helical" evidence="6">
    <location>
        <begin position="1063"/>
        <end position="1080"/>
    </location>
</feature>
<evidence type="ECO:0000256" key="4">
    <source>
        <dbReference type="ARBA" id="ARBA00022833"/>
    </source>
</evidence>
<dbReference type="Pfam" id="PF00130">
    <property type="entry name" value="C1_1"/>
    <property type="match status" value="1"/>
</dbReference>
<evidence type="ECO:0000259" key="7">
    <source>
        <dbReference type="PROSITE" id="PS50081"/>
    </source>
</evidence>
<keyword evidence="1" id="KW-0479">Metal-binding</keyword>
<dbReference type="SMART" id="SM00109">
    <property type="entry name" value="C1"/>
    <property type="match status" value="2"/>
</dbReference>
<gene>
    <name evidence="8" type="ORF">GCK32_003937</name>
</gene>
<sequence>MARDMGISRKSMERVVHEDLKIPKRLRAVVRTEGEVKLPSMSSVSSDISGLADISFRKESICEEPSPVDLEVNEAIALHRSLEPNCTRVGEILAGIKYCKNRLKECMTEKNSPVKQMYFDKIVQLSLEKQTLEENGVNGEDSVVKMLGHEFALQRSSGRRNPYCEVCMGTIWRMVQSWRRCKACGLRAHDKCATDVHRVCAGVVASRRDFRLAMAICEERGLCAQDYACAECETPLAYEGPANMQPRLCEYTGMLFCSNCHWGDTWSIPARIIHNMDARPRPVCRAAKQLLAIVDNRPLIDLSEAHTSLAKYHKELRRVQQLRRNFLLMKCYFVSCRNAAKLRILQYLNRHQHYVESADMYSLADLRELCLGTLLRDLEDIHTVFRRHIEEECEICAGNGFYCELCDDQQQRDELLFPFSENVAMCPKCFAVFHSKCFEKRSSVCPSETSATDLSVSPESVAIAVGGGGVGGLQICPSILLGSAQALPAAAKHIYSRLAANASEVDEGMPNLIVSVVSNGNQLSEKYLSRFQSALNVLIGGGSLWLISSGEHLDPLARTVSSALRTVLPQTENDVEVLHVMVNTMAVTAREEGRLMVDASLNTLLLLCRNLELGEEAAFRANAVVKLAHPPPALLIGVPSENISYGTTPSGTAPPILLSPSNDKRPLPAVVFAGASLMALEELLVYVENGVPIIVLQDSCELCVVLHSAYLLYRSAQFEHSKFVTWLEEQLDAVSIGSGPTATNTVVRIFATAFGDTQLIEFLDSDELPSLPSRIIELCLQCHSGSTEARQLLQLASHINEPSILNEVDLEELLDDELMTTILCEAVAVPDRVTFLAAILERKPHISISSEMLLKMARSSSDQHFFSTVVLCQCMGYSSFPEDLDDKFVHDLNRLLKRLSFGVDDLIPPATLNGNFMQHRDPADSIRVLAIWALLLHCPPMVRCLCAFSDQPVAFSLVLSRLAKSLARESHDWYFYEESLLNLASSLSNSAVALVSKVHGTSPNKAYRLLCQPLEGFHGATLSQLAFQFNNRGLIAHESCQRWLHRLLYGQLQTCSSTILPRWLKTLLAAVFVIPIRWWICVRANGVSPQLNAADKKSPTAALLDVDRQPKRVRAISTYSCAKSAENICAVQPRPISRRAPPTLWLFYSTPIVKYWLSLLFRLLHIALLAYSILLPGCGNLTLDAVVWMWTFIAWIEAVWVLNMRSHATPLSLMPWRVFDCVLTLAFLVSMLLFKFVGDSVVSDFFLLSTVYPVRVLSSFFLLYWCYATIFFYIPLSELFGPIIVRVKLMILRDFTNFLILVALVMSSSAAAIHAVLYPDRDISLSVARSSLSWVWLSLFTTDLSSLKESDTCKKTFLGPPTSYCNFIGEYGNTSCPSQSTAGYLVILESRSTTRFGSVYRNPSVPAKKNEFVNSFWQRLMIDRWKEETHVKTDDIGNADTKIIQKQLRMLALNDAYLGGERRGRSEMEWISYADTDIKRLAVPSSERSWQILLPRYSPPFYCRPAEEFPTDTAKHVEVATEQVSIAGRGCHPRFGANKRCYYIILTGTTRADCKVLLDSHHNLPNEPHPECSSKDEHLASLLRAIGLPESDAQVFSMRRLDSSIIDASETVPTTDTSPAHIARLAIEHDIDTDHAWTEHDLWAISLRNRKVLQSTIGYSWHAIGSAMSLTKVHTDMLNKTLLVYGIE</sequence>
<reference evidence="8 9" key="1">
    <citation type="submission" date="2019-10" db="EMBL/GenBank/DDBJ databases">
        <title>Assembly and Annotation for the nematode Trichostrongylus colubriformis.</title>
        <authorList>
            <person name="Martin J."/>
        </authorList>
    </citation>
    <scope>NUCLEOTIDE SEQUENCE [LARGE SCALE GENOMIC DNA]</scope>
    <source>
        <strain evidence="8">G859</strain>
        <tissue evidence="8">Whole worm</tissue>
    </source>
</reference>
<keyword evidence="6" id="KW-0472">Membrane</keyword>
<dbReference type="InterPro" id="IPR047983">
    <property type="entry name" value="DEF8_C1"/>
</dbReference>
<feature type="transmembrane region" description="Helical" evidence="6">
    <location>
        <begin position="1216"/>
        <end position="1236"/>
    </location>
</feature>
<keyword evidence="6" id="KW-1133">Transmembrane helix</keyword>
<evidence type="ECO:0000313" key="9">
    <source>
        <dbReference type="Proteomes" id="UP001331761"/>
    </source>
</evidence>
<name>A0AAN8F550_TRICO</name>